<dbReference type="STRING" id="120956.SAMN05421791_10237"/>
<organism evidence="1 2">
    <name type="scientific">Facklamia miroungae</name>
    <dbReference type="NCBI Taxonomy" id="120956"/>
    <lineage>
        <taxon>Bacteria</taxon>
        <taxon>Bacillati</taxon>
        <taxon>Bacillota</taxon>
        <taxon>Bacilli</taxon>
        <taxon>Lactobacillales</taxon>
        <taxon>Aerococcaceae</taxon>
        <taxon>Facklamia</taxon>
    </lineage>
</organism>
<dbReference type="RefSeq" id="WP_090289135.1">
    <property type="nucleotide sequence ID" value="NZ_FNCK01000002.1"/>
</dbReference>
<accession>A0A1G7QBR4</accession>
<reference evidence="1 2" key="1">
    <citation type="submission" date="2016-10" db="EMBL/GenBank/DDBJ databases">
        <authorList>
            <person name="de Groot N.N."/>
        </authorList>
    </citation>
    <scope>NUCLEOTIDE SEQUENCE [LARGE SCALE GENOMIC DNA]</scope>
    <source>
        <strain evidence="1 2">ATCC BAA-466</strain>
    </source>
</reference>
<dbReference type="Proteomes" id="UP000199708">
    <property type="component" value="Unassembled WGS sequence"/>
</dbReference>
<name>A0A1G7QBR4_9LACT</name>
<protein>
    <submittedName>
        <fullName evidence="1">Uncharacterized protein</fullName>
    </submittedName>
</protein>
<proteinExistence type="predicted"/>
<sequence>MPEVANMHEKDSINQYYFENGSNEQNLDFFHAAIVMQINYLVKKIDPRFLTSATVINQRLKLPIECHYEIGILDQKNIVPDHLLKNIKDHISLLCYSGSVIKQINKKSYENKLTPKSEN</sequence>
<dbReference type="EMBL" id="FNCK01000002">
    <property type="protein sequence ID" value="SDF95865.1"/>
    <property type="molecule type" value="Genomic_DNA"/>
</dbReference>
<evidence type="ECO:0000313" key="2">
    <source>
        <dbReference type="Proteomes" id="UP000199708"/>
    </source>
</evidence>
<gene>
    <name evidence="1" type="ORF">SAMN05421791_10237</name>
</gene>
<evidence type="ECO:0000313" key="1">
    <source>
        <dbReference type="EMBL" id="SDF95865.1"/>
    </source>
</evidence>
<keyword evidence="2" id="KW-1185">Reference proteome</keyword>
<dbReference type="AlphaFoldDB" id="A0A1G7QBR4"/>